<keyword evidence="1" id="KW-1133">Transmembrane helix</keyword>
<keyword evidence="1" id="KW-0812">Transmembrane</keyword>
<evidence type="ECO:0000256" key="1">
    <source>
        <dbReference type="SAM" id="Phobius"/>
    </source>
</evidence>
<evidence type="ECO:0000313" key="2">
    <source>
        <dbReference type="EMBL" id="GAK43919.1"/>
    </source>
</evidence>
<dbReference type="Proteomes" id="UP000028702">
    <property type="component" value="Unassembled WGS sequence"/>
</dbReference>
<protein>
    <submittedName>
        <fullName evidence="2">Conserved protein</fullName>
    </submittedName>
</protein>
<keyword evidence="1" id="KW-0472">Membrane</keyword>
<proteinExistence type="predicted"/>
<reference evidence="2 3" key="1">
    <citation type="submission" date="2014-07" db="EMBL/GenBank/DDBJ databases">
        <title>Tepidicaulis marinum gen. nov., sp. nov., a novel marine bacterium denitrifying nitrate to nitrous oxide strictly under microaerobic conditions.</title>
        <authorList>
            <person name="Takeuchi M."/>
            <person name="Yamagishi T."/>
            <person name="Kamagata Y."/>
            <person name="Oshima K."/>
            <person name="Hattori M."/>
            <person name="Katayama T."/>
            <person name="Hanada S."/>
            <person name="Tamaki H."/>
            <person name="Marumo K."/>
            <person name="Maeda H."/>
            <person name="Nedachi M."/>
            <person name="Iwasaki W."/>
            <person name="Suwa Y."/>
            <person name="Sakata S."/>
        </authorList>
    </citation>
    <scope>NUCLEOTIDE SEQUENCE [LARGE SCALE GENOMIC DNA]</scope>
    <source>
        <strain evidence="2 3">MA2</strain>
    </source>
</reference>
<feature type="transmembrane region" description="Helical" evidence="1">
    <location>
        <begin position="105"/>
        <end position="131"/>
    </location>
</feature>
<feature type="transmembrane region" description="Helical" evidence="1">
    <location>
        <begin position="143"/>
        <end position="164"/>
    </location>
</feature>
<feature type="transmembrane region" description="Helical" evidence="1">
    <location>
        <begin position="72"/>
        <end position="93"/>
    </location>
</feature>
<dbReference type="InterPro" id="IPR021329">
    <property type="entry name" value="DUF2938"/>
</dbReference>
<evidence type="ECO:0000313" key="3">
    <source>
        <dbReference type="Proteomes" id="UP000028702"/>
    </source>
</evidence>
<dbReference type="eggNOG" id="ENOG5031TIF">
    <property type="taxonomic scope" value="Bacteria"/>
</dbReference>
<sequence length="167" mass="17828">MAPFWEFIWGALALGAGATLCMDVWGLVQKHILRISVLDYALLGRWIGHLPQGRARHEAIARAAPVKGERTLGWAAHYLIGIVFAALFLAAAGRSYLAAPALAPALAMGLVTVAAPYFILQPAFGLGIAAARTPKPWLARLKSLSTHLVFGLGLYLSAQIWAGFLAT</sequence>
<comment type="caution">
    <text evidence="2">The sequence shown here is derived from an EMBL/GenBank/DDBJ whole genome shotgun (WGS) entry which is preliminary data.</text>
</comment>
<dbReference type="Pfam" id="PF11158">
    <property type="entry name" value="DUF2938"/>
    <property type="match status" value="1"/>
</dbReference>
<name>A0A081B7A1_9HYPH</name>
<organism evidence="2 3">
    <name type="scientific">Tepidicaulis marinus</name>
    <dbReference type="NCBI Taxonomy" id="1333998"/>
    <lineage>
        <taxon>Bacteria</taxon>
        <taxon>Pseudomonadati</taxon>
        <taxon>Pseudomonadota</taxon>
        <taxon>Alphaproteobacteria</taxon>
        <taxon>Hyphomicrobiales</taxon>
        <taxon>Parvibaculaceae</taxon>
        <taxon>Tepidicaulis</taxon>
    </lineage>
</organism>
<dbReference type="RefSeq" id="WP_045442436.1">
    <property type="nucleotide sequence ID" value="NZ_BBIO01000002.1"/>
</dbReference>
<feature type="transmembrane region" description="Helical" evidence="1">
    <location>
        <begin position="6"/>
        <end position="28"/>
    </location>
</feature>
<keyword evidence="3" id="KW-1185">Reference proteome</keyword>
<gene>
    <name evidence="2" type="ORF">M2A_0418</name>
</gene>
<accession>A0A081B7A1</accession>
<dbReference type="AlphaFoldDB" id="A0A081B7A1"/>
<dbReference type="EMBL" id="BBIO01000002">
    <property type="protein sequence ID" value="GAK43919.1"/>
    <property type="molecule type" value="Genomic_DNA"/>
</dbReference>